<accession>A0ABX5MA50</accession>
<dbReference type="PANTHER" id="PTHR33823:SF4">
    <property type="entry name" value="GENERAL STRESS PROTEIN 16O"/>
    <property type="match status" value="1"/>
</dbReference>
<dbReference type="PANTHER" id="PTHR33823">
    <property type="entry name" value="RNA POLYMERASE-BINDING TRANSCRIPTION FACTOR DKSA-RELATED"/>
    <property type="match status" value="1"/>
</dbReference>
<reference evidence="6 7" key="1">
    <citation type="submission" date="2018-04" db="EMBL/GenBank/DDBJ databases">
        <title>Active sludge and wastewater microbial communities from Klosterneuburg, Austria.</title>
        <authorList>
            <person name="Wagner M."/>
        </authorList>
    </citation>
    <scope>NUCLEOTIDE SEQUENCE [LARGE SCALE GENOMIC DNA]</scope>
    <source>
        <strain evidence="6 7">Nm 57</strain>
    </source>
</reference>
<evidence type="ECO:0000313" key="7">
    <source>
        <dbReference type="Proteomes" id="UP000247780"/>
    </source>
</evidence>
<protein>
    <submittedName>
        <fullName evidence="6">TraR/DksA family transcriptional regulator</fullName>
    </submittedName>
</protein>
<feature type="zinc finger region" description="dksA C4-type" evidence="4">
    <location>
        <begin position="115"/>
        <end position="139"/>
    </location>
</feature>
<gene>
    <name evidence="6" type="ORF">C8R14_1021</name>
</gene>
<comment type="caution">
    <text evidence="6">The sequence shown here is derived from an EMBL/GenBank/DDBJ whole genome shotgun (WGS) entry which is preliminary data.</text>
</comment>
<dbReference type="Proteomes" id="UP000247780">
    <property type="component" value="Unassembled WGS sequence"/>
</dbReference>
<dbReference type="InterPro" id="IPR000962">
    <property type="entry name" value="Znf_DskA_TraR"/>
</dbReference>
<evidence type="ECO:0000256" key="1">
    <source>
        <dbReference type="ARBA" id="ARBA00022723"/>
    </source>
</evidence>
<keyword evidence="3" id="KW-0862">Zinc</keyword>
<evidence type="ECO:0000259" key="5">
    <source>
        <dbReference type="Pfam" id="PF01258"/>
    </source>
</evidence>
<dbReference type="Gene3D" id="1.20.120.910">
    <property type="entry name" value="DksA, coiled-coil domain"/>
    <property type="match status" value="1"/>
</dbReference>
<feature type="domain" description="Zinc finger DksA/TraR C4-type" evidence="5">
    <location>
        <begin position="110"/>
        <end position="145"/>
    </location>
</feature>
<dbReference type="PROSITE" id="PS51128">
    <property type="entry name" value="ZF_DKSA_2"/>
    <property type="match status" value="1"/>
</dbReference>
<dbReference type="InterPro" id="IPR037187">
    <property type="entry name" value="DnaK_N"/>
</dbReference>
<keyword evidence="7" id="KW-1185">Reference proteome</keyword>
<proteinExistence type="predicted"/>
<dbReference type="SUPFAM" id="SSF109635">
    <property type="entry name" value="DnaK suppressor protein DksA, alpha-hairpin domain"/>
    <property type="match status" value="1"/>
</dbReference>
<dbReference type="EMBL" id="QICQ01000002">
    <property type="protein sequence ID" value="PXV83885.1"/>
    <property type="molecule type" value="Genomic_DNA"/>
</dbReference>
<evidence type="ECO:0000313" key="6">
    <source>
        <dbReference type="EMBL" id="PXV83885.1"/>
    </source>
</evidence>
<evidence type="ECO:0000256" key="4">
    <source>
        <dbReference type="PROSITE-ProRule" id="PRU00510"/>
    </source>
</evidence>
<evidence type="ECO:0000256" key="3">
    <source>
        <dbReference type="ARBA" id="ARBA00022833"/>
    </source>
</evidence>
<organism evidence="6 7">
    <name type="scientific">Nitrosomonas eutropha</name>
    <dbReference type="NCBI Taxonomy" id="916"/>
    <lineage>
        <taxon>Bacteria</taxon>
        <taxon>Pseudomonadati</taxon>
        <taxon>Pseudomonadota</taxon>
        <taxon>Betaproteobacteria</taxon>
        <taxon>Nitrosomonadales</taxon>
        <taxon>Nitrosomonadaceae</taxon>
        <taxon>Nitrosomonas</taxon>
    </lineage>
</organism>
<name>A0ABX5MA50_9PROT</name>
<evidence type="ECO:0000256" key="2">
    <source>
        <dbReference type="ARBA" id="ARBA00022771"/>
    </source>
</evidence>
<dbReference type="Pfam" id="PF01258">
    <property type="entry name" value="zf-dskA_traR"/>
    <property type="match status" value="1"/>
</dbReference>
<dbReference type="RefSeq" id="WP_256328240.1">
    <property type="nucleotide sequence ID" value="NZ_FMTW01000004.1"/>
</dbReference>
<keyword evidence="1" id="KW-0479">Metal-binding</keyword>
<sequence>MVHCAGTNRHSFLQPAKDDAMNTPENSLTKEQITHFAQRIDARKSLLLGEIRQVLARSRNEYYVDLIGGAGDSGDTATASLLRDITEAEVIRDIGEVRDIVAAEDRIATGKYGLCIDCGEPVRYKRLDAYPTAKRCFTCQVRRERLLAPSPYTGR</sequence>
<dbReference type="SUPFAM" id="SSF57716">
    <property type="entry name" value="Glucocorticoid receptor-like (DNA-binding domain)"/>
    <property type="match status" value="1"/>
</dbReference>
<keyword evidence="2" id="KW-0863">Zinc-finger</keyword>